<dbReference type="InterPro" id="IPR000620">
    <property type="entry name" value="EamA_dom"/>
</dbReference>
<feature type="domain" description="EamA" evidence="7">
    <location>
        <begin position="13"/>
        <end position="153"/>
    </location>
</feature>
<dbReference type="PATRIC" id="fig|1393736.3.peg.3307"/>
<evidence type="ECO:0000313" key="8">
    <source>
        <dbReference type="EMBL" id="EYU14240.1"/>
    </source>
</evidence>
<gene>
    <name evidence="8" type="ORF">BA1DRAFT_03236</name>
</gene>
<keyword evidence="3" id="KW-1003">Cell membrane</keyword>
<dbReference type="EMBL" id="JFGV01000053">
    <property type="protein sequence ID" value="EYU14240.1"/>
    <property type="molecule type" value="Genomic_DNA"/>
</dbReference>
<evidence type="ECO:0000256" key="3">
    <source>
        <dbReference type="ARBA" id="ARBA00022475"/>
    </source>
</evidence>
<dbReference type="AlphaFoldDB" id="A0A022PIA1"/>
<evidence type="ECO:0000313" key="9">
    <source>
        <dbReference type="Proteomes" id="UP000023464"/>
    </source>
</evidence>
<proteinExistence type="inferred from homology"/>
<dbReference type="Proteomes" id="UP000023464">
    <property type="component" value="Unassembled WGS sequence"/>
</dbReference>
<dbReference type="Pfam" id="PF00892">
    <property type="entry name" value="EamA"/>
    <property type="match status" value="2"/>
</dbReference>
<evidence type="ECO:0000256" key="5">
    <source>
        <dbReference type="ARBA" id="ARBA00022989"/>
    </source>
</evidence>
<dbReference type="PANTHER" id="PTHR22911:SF137">
    <property type="entry name" value="SOLUTE CARRIER FAMILY 35 MEMBER G2-RELATED"/>
    <property type="match status" value="1"/>
</dbReference>
<evidence type="ECO:0000256" key="1">
    <source>
        <dbReference type="ARBA" id="ARBA00004651"/>
    </source>
</evidence>
<dbReference type="InterPro" id="IPR037185">
    <property type="entry name" value="EmrE-like"/>
</dbReference>
<keyword evidence="9" id="KW-1185">Reference proteome</keyword>
<organism evidence="8 9">
    <name type="scientific">Photorhabdus aegyptia</name>
    <dbReference type="NCBI Taxonomy" id="2805098"/>
    <lineage>
        <taxon>Bacteria</taxon>
        <taxon>Pseudomonadati</taxon>
        <taxon>Pseudomonadota</taxon>
        <taxon>Gammaproteobacteria</taxon>
        <taxon>Enterobacterales</taxon>
        <taxon>Morganellaceae</taxon>
        <taxon>Photorhabdus</taxon>
    </lineage>
</organism>
<sequence length="319" mass="34970">MAIFTNSKITANAYGLSSGVFWGLSGVLFALLLKNTALSCCLFIPIVLAFLNDLISCVYMFIYLIAKGKYREIRLIPKNKKNGIIILAAIFGGPIGMSCYILAIQYIGISYTATISATYPAIGALTSFFLLKDRIHLIGILGLILAVICTMILGYSASTQTISGWIGFLFAFICALGWSSEVVISSYGMNKDIPADIAYFIRQLSSSVGYLVIIILFIHSFPDIVHIFSNTGLYSLLLFTSLVATLSYLFYYKAICMLQPIRAMSLNITYAIWAVIFACLLVDEPISIKLLLLCVGVSAGSFLTVINPRNIKKLILDLK</sequence>
<comment type="similarity">
    <text evidence="2">Belongs to the EamA transporter family.</text>
</comment>
<comment type="caution">
    <text evidence="8">The sequence shown here is derived from an EMBL/GenBank/DDBJ whole genome shotgun (WGS) entry which is preliminary data.</text>
</comment>
<comment type="subcellular location">
    <subcellularLocation>
        <location evidence="1">Cell membrane</location>
        <topology evidence="1">Multi-pass membrane protein</topology>
    </subcellularLocation>
</comment>
<accession>A0A022PIA1</accession>
<dbReference type="RefSeq" id="WP_036780926.1">
    <property type="nucleotide sequence ID" value="NZ_CAWLTM010000062.1"/>
</dbReference>
<dbReference type="PANTHER" id="PTHR22911">
    <property type="entry name" value="ACYL-MALONYL CONDENSING ENZYME-RELATED"/>
    <property type="match status" value="1"/>
</dbReference>
<keyword evidence="4" id="KW-0812">Transmembrane</keyword>
<reference evidence="8 9" key="1">
    <citation type="submission" date="2014-03" db="EMBL/GenBank/DDBJ databases">
        <title>Draft Genome of Photorhabdus luminescens BA1, an Egyptian Isolate.</title>
        <authorList>
            <person name="Ghazal S."/>
            <person name="Hurst S.G.IV."/>
            <person name="Morris K."/>
            <person name="Thomas K."/>
            <person name="Tisa L.S."/>
        </authorList>
    </citation>
    <scope>NUCLEOTIDE SEQUENCE [LARGE SCALE GENOMIC DNA]</scope>
    <source>
        <strain evidence="8 9">BA1</strain>
    </source>
</reference>
<name>A0A022PIA1_9GAMM</name>
<keyword evidence="6" id="KW-0472">Membrane</keyword>
<evidence type="ECO:0000256" key="2">
    <source>
        <dbReference type="ARBA" id="ARBA00007362"/>
    </source>
</evidence>
<feature type="domain" description="EamA" evidence="7">
    <location>
        <begin position="166"/>
        <end position="305"/>
    </location>
</feature>
<evidence type="ECO:0000259" key="7">
    <source>
        <dbReference type="Pfam" id="PF00892"/>
    </source>
</evidence>
<evidence type="ECO:0000256" key="6">
    <source>
        <dbReference type="ARBA" id="ARBA00023136"/>
    </source>
</evidence>
<protein>
    <submittedName>
        <fullName evidence="8">EamA-like transporter family</fullName>
    </submittedName>
</protein>
<dbReference type="GO" id="GO:0016020">
    <property type="term" value="C:membrane"/>
    <property type="evidence" value="ECO:0007669"/>
    <property type="project" value="InterPro"/>
</dbReference>
<evidence type="ECO:0000256" key="4">
    <source>
        <dbReference type="ARBA" id="ARBA00022692"/>
    </source>
</evidence>
<keyword evidence="5" id="KW-1133">Transmembrane helix</keyword>
<dbReference type="SUPFAM" id="SSF103481">
    <property type="entry name" value="Multidrug resistance efflux transporter EmrE"/>
    <property type="match status" value="2"/>
</dbReference>